<dbReference type="InterPro" id="IPR012001">
    <property type="entry name" value="Thiamin_PyroP_enz_TPP-bd_dom"/>
</dbReference>
<dbReference type="PROSITE" id="PS00187">
    <property type="entry name" value="TPP_ENZYMES"/>
    <property type="match status" value="1"/>
</dbReference>
<dbReference type="NCBIfam" id="TIGR04377">
    <property type="entry name" value="myo_inos_iolD"/>
    <property type="match status" value="1"/>
</dbReference>
<feature type="domain" description="Thiamine pyrophosphate enzyme central" evidence="8">
    <location>
        <begin position="219"/>
        <end position="351"/>
    </location>
</feature>
<evidence type="ECO:0000256" key="3">
    <source>
        <dbReference type="ARBA" id="ARBA00022801"/>
    </source>
</evidence>
<evidence type="ECO:0000256" key="5">
    <source>
        <dbReference type="ARBA" id="ARBA00023027"/>
    </source>
</evidence>
<evidence type="ECO:0000313" key="12">
    <source>
        <dbReference type="Proteomes" id="UP000228754"/>
    </source>
</evidence>
<dbReference type="InterPro" id="IPR000399">
    <property type="entry name" value="TPP-bd_CS"/>
</dbReference>
<evidence type="ECO:0000256" key="7">
    <source>
        <dbReference type="HAMAP-Rule" id="MF_01669"/>
    </source>
</evidence>
<organism evidence="11 12">
    <name type="scientific">Bacillus pumilus</name>
    <name type="common">Bacillus mesentericus</name>
    <dbReference type="NCBI Taxonomy" id="1408"/>
    <lineage>
        <taxon>Bacteria</taxon>
        <taxon>Bacillati</taxon>
        <taxon>Bacillota</taxon>
        <taxon>Bacilli</taxon>
        <taxon>Bacillales</taxon>
        <taxon>Bacillaceae</taxon>
        <taxon>Bacillus</taxon>
    </lineage>
</organism>
<dbReference type="GO" id="GO:0102481">
    <property type="term" value="F:3D-(3,5/4)-trihydroxycyclohexane-1,2-dione hydrolase activity"/>
    <property type="evidence" value="ECO:0007669"/>
    <property type="project" value="UniProtKB-EC"/>
</dbReference>
<dbReference type="EC" id="3.7.1.22" evidence="7"/>
<dbReference type="SUPFAM" id="SSF52518">
    <property type="entry name" value="Thiamin diphosphate-binding fold (THDP-binding)"/>
    <property type="match status" value="2"/>
</dbReference>
<dbReference type="HAMAP" id="MF_01669">
    <property type="entry name" value="IolD"/>
    <property type="match status" value="1"/>
</dbReference>
<dbReference type="InterPro" id="IPR029061">
    <property type="entry name" value="THDP-binding"/>
</dbReference>
<comment type="similarity">
    <text evidence="1 7">Belongs to the TPP enzyme family.</text>
</comment>
<keyword evidence="5 7" id="KW-0520">NAD</keyword>
<evidence type="ECO:0000259" key="10">
    <source>
        <dbReference type="Pfam" id="PF02776"/>
    </source>
</evidence>
<dbReference type="GO" id="GO:0030976">
    <property type="term" value="F:thiamine pyrophosphate binding"/>
    <property type="evidence" value="ECO:0007669"/>
    <property type="project" value="UniProtKB-UniRule"/>
</dbReference>
<dbReference type="UniPathway" id="UPA00076">
    <property type="reaction ID" value="UER00145"/>
</dbReference>
<dbReference type="GO" id="GO:0000287">
    <property type="term" value="F:magnesium ion binding"/>
    <property type="evidence" value="ECO:0007669"/>
    <property type="project" value="UniProtKB-UniRule"/>
</dbReference>
<dbReference type="GO" id="GO:0009097">
    <property type="term" value="P:isoleucine biosynthetic process"/>
    <property type="evidence" value="ECO:0007669"/>
    <property type="project" value="TreeGrafter"/>
</dbReference>
<feature type="region of interest" description="Thiamine pyrophosphate binding" evidence="7">
    <location>
        <begin position="438"/>
        <end position="518"/>
    </location>
</feature>
<comment type="cofactor">
    <cofactor evidence="7">
        <name>Mg(2+)</name>
        <dbReference type="ChEBI" id="CHEBI:18420"/>
    </cofactor>
    <text evidence="7">Binds 1 Mg(2+) ion per subunit.</text>
</comment>
<proteinExistence type="inferred from homology"/>
<feature type="binding site" evidence="7">
    <location>
        <position position="489"/>
    </location>
    <ligand>
        <name>Mg(2+)</name>
        <dbReference type="ChEBI" id="CHEBI:18420"/>
    </ligand>
</feature>
<dbReference type="InterPro" id="IPR011766">
    <property type="entry name" value="TPP_enzyme_TPP-bd"/>
</dbReference>
<dbReference type="Pfam" id="PF02775">
    <property type="entry name" value="TPP_enzyme_C"/>
    <property type="match status" value="1"/>
</dbReference>
<dbReference type="InterPro" id="IPR023757">
    <property type="entry name" value="THcHDO_hydrolase_firmi"/>
</dbReference>
<protein>
    <recommendedName>
        <fullName evidence="7">3D-(3,5/4)-trihydroxycyclohexane-1,2-dione hydrolase</fullName>
        <shortName evidence="7">THcHDO hydrolase</shortName>
        <ecNumber evidence="7">3.7.1.22</ecNumber>
    </recommendedName>
</protein>
<comment type="pathway">
    <text evidence="7">Polyol metabolism; myo-inositol degradation into acetyl-CoA; acetyl-CoA from myo-inositol: step 3/7.</text>
</comment>
<comment type="catalytic activity">
    <reaction evidence="7">
        <text>3D-3,5/4-trihydroxycyclohexane-1,2-dione + H2O = 5-deoxy-D-glucuronate + H(+)</text>
        <dbReference type="Rhea" id="RHEA:25836"/>
        <dbReference type="ChEBI" id="CHEBI:15377"/>
        <dbReference type="ChEBI" id="CHEBI:15378"/>
        <dbReference type="ChEBI" id="CHEBI:28446"/>
        <dbReference type="ChEBI" id="CHEBI:58852"/>
        <dbReference type="EC" id="3.7.1.22"/>
    </reaction>
</comment>
<keyword evidence="3 7" id="KW-0378">Hydrolase</keyword>
<dbReference type="Pfam" id="PF00205">
    <property type="entry name" value="TPP_enzyme_M"/>
    <property type="match status" value="1"/>
</dbReference>
<gene>
    <name evidence="7 11" type="primary">iolD</name>
    <name evidence="11" type="ORF">CEY02_08910</name>
</gene>
<dbReference type="InterPro" id="IPR045229">
    <property type="entry name" value="TPP_enz"/>
</dbReference>
<keyword evidence="6 7" id="KW-0786">Thiamine pyrophosphate</keyword>
<comment type="cofactor">
    <cofactor evidence="7">
        <name>thiamine diphosphate</name>
        <dbReference type="ChEBI" id="CHEBI:58937"/>
    </cofactor>
    <text evidence="7">Binds 1 thiamine pyrophosphate per subunit.</text>
</comment>
<reference evidence="11 12" key="1">
    <citation type="submission" date="2017-06" db="EMBL/GenBank/DDBJ databases">
        <title>Draft Genome Sequence of Bacillus sp Strain 36R Isolated from saline sediment at Atanasia, Sonora, Mexico.</title>
        <authorList>
            <person name="Sanchez Diaz R."/>
            <person name="Quiroz Macias M.E."/>
            <person name="Ibarra Gamez J.C."/>
            <person name="Enciso Ibarra J."/>
            <person name="Gomez Gil B."/>
            <person name="Galaviz Silva L."/>
        </authorList>
    </citation>
    <scope>NUCLEOTIDE SEQUENCE [LARGE SCALE GENOMIC DNA]</scope>
    <source>
        <strain evidence="11 12">36R_ATNSAL</strain>
    </source>
</reference>
<dbReference type="GO" id="GO:0009099">
    <property type="term" value="P:L-valine biosynthetic process"/>
    <property type="evidence" value="ECO:0007669"/>
    <property type="project" value="TreeGrafter"/>
</dbReference>
<keyword evidence="4 7" id="KW-0460">Magnesium</keyword>
<dbReference type="InterPro" id="IPR029035">
    <property type="entry name" value="DHS-like_NAD/FAD-binding_dom"/>
</dbReference>
<dbReference type="InterPro" id="IPR012000">
    <property type="entry name" value="Thiamin_PyroP_enz_cen_dom"/>
</dbReference>
<comment type="function">
    <text evidence="7">Involved in the cleavage of the C1-C2 bond of 3D-(3,5/4)-trihydroxycyclohexane-1,2-dione (THcHDO) to yield 5-deoxy-glucuronate (5DG).</text>
</comment>
<dbReference type="AlphaFoldDB" id="A0A2A5IVC1"/>
<dbReference type="InterPro" id="IPR030817">
    <property type="entry name" value="Myo_inos_IolD"/>
</dbReference>
<dbReference type="PANTHER" id="PTHR18968:SF9">
    <property type="entry name" value="3D-(3,5_4)-TRIHYDROXYCYCLOHEXANE-1,2-DIONE HYDROLASE"/>
    <property type="match status" value="1"/>
</dbReference>
<dbReference type="Gene3D" id="3.40.50.1220">
    <property type="entry name" value="TPP-binding domain"/>
    <property type="match status" value="1"/>
</dbReference>
<accession>A0A2A5IVC1</accession>
<dbReference type="EMBL" id="NKHG01000063">
    <property type="protein sequence ID" value="PCK21278.1"/>
    <property type="molecule type" value="Genomic_DNA"/>
</dbReference>
<comment type="caution">
    <text evidence="11">The sequence shown here is derived from an EMBL/GenBank/DDBJ whole genome shotgun (WGS) entry which is preliminary data.</text>
</comment>
<dbReference type="GO" id="GO:0019310">
    <property type="term" value="P:inositol catabolic process"/>
    <property type="evidence" value="ECO:0007669"/>
    <property type="project" value="UniProtKB-UniRule"/>
</dbReference>
<dbReference type="PANTHER" id="PTHR18968">
    <property type="entry name" value="THIAMINE PYROPHOSPHATE ENZYMES"/>
    <property type="match status" value="1"/>
</dbReference>
<sequence>METIRLTMSQALVKFLNAQYVEFDGKREPFIKGIFTIFGHGNVVGIGQALQENPGRLEVYQGRNEQGMAHAAMAFAKQKHRKQIIACSSSVGPGSANMVTAAATATANQIPLLLLPSDVFATRQPDPVLQQMEQTHDLSLSTNDTFRAVSKYWDRITRPEQLMSAMVSAMRVLTNQMDTGAVTISLPQDVQGEAWDYPISFFKERTHYLDRQAPSTRSIEEAAELIKTKKKPLLILGGGVRYSEAADEFKQFAETFNIPFSETQAGKSGIESTHPLNVGGLGVTGNSSANEISHDADLIIGVGTRFTDFTTSSKRFYAERDVLTINLSDFHASKLEATKIIADAKLGLRALRKALDGYQSGYTNEIKEAKAKWEQELERLRNIEYSGDDFEPEIKGHFKEEMEEYKKELNTTLPQTTVLGCINEWIPKDSIITCAAGSLPGDLQRMWVAKERNTYHLEYGYSCMGYEVASAFGAKMAAPDQEVYAMTGDGSYLMLHSELVTSIQEGYKINIMLFDNSGFGCINNLQMDNGISSFATEFRMRNKKTGQLDGEIMKINFAQSAAAYGAKTYEVYTLDELKAAIEDAKHQTVSTLIDIKVLPKTMTDGYGGSWWHVGIAAVSEQESVQKAFEAKENQLNKARRY</sequence>
<dbReference type="SUPFAM" id="SSF52467">
    <property type="entry name" value="DHS-like NAD/FAD-binding domain"/>
    <property type="match status" value="1"/>
</dbReference>
<evidence type="ECO:0000256" key="2">
    <source>
        <dbReference type="ARBA" id="ARBA00022723"/>
    </source>
</evidence>
<dbReference type="GO" id="GO:0050660">
    <property type="term" value="F:flavin adenine dinucleotide binding"/>
    <property type="evidence" value="ECO:0007669"/>
    <property type="project" value="TreeGrafter"/>
</dbReference>
<dbReference type="Pfam" id="PF02776">
    <property type="entry name" value="TPP_enzyme_N"/>
    <property type="match status" value="1"/>
</dbReference>
<dbReference type="CDD" id="cd07035">
    <property type="entry name" value="TPP_PYR_POX_like"/>
    <property type="match status" value="1"/>
</dbReference>
<keyword evidence="2 7" id="KW-0479">Metal-binding</keyword>
<evidence type="ECO:0000256" key="1">
    <source>
        <dbReference type="ARBA" id="ARBA00007812"/>
    </source>
</evidence>
<name>A0A2A5IVC1_BACPU</name>
<evidence type="ECO:0000256" key="4">
    <source>
        <dbReference type="ARBA" id="ARBA00022842"/>
    </source>
</evidence>
<dbReference type="Proteomes" id="UP000228754">
    <property type="component" value="Unassembled WGS sequence"/>
</dbReference>
<feature type="binding site" evidence="7">
    <location>
        <position position="65"/>
    </location>
    <ligand>
        <name>thiamine diphosphate</name>
        <dbReference type="ChEBI" id="CHEBI:58937"/>
    </ligand>
</feature>
<evidence type="ECO:0000313" key="11">
    <source>
        <dbReference type="EMBL" id="PCK21278.1"/>
    </source>
</evidence>
<feature type="domain" description="Thiamine pyrophosphate enzyme N-terminal TPP-binding" evidence="10">
    <location>
        <begin position="32"/>
        <end position="134"/>
    </location>
</feature>
<dbReference type="Gene3D" id="3.40.50.970">
    <property type="match status" value="2"/>
</dbReference>
<feature type="domain" description="Thiamine pyrophosphate enzyme TPP-binding" evidence="9">
    <location>
        <begin position="436"/>
        <end position="595"/>
    </location>
</feature>
<dbReference type="CDD" id="cd02003">
    <property type="entry name" value="TPP_IolD"/>
    <property type="match status" value="1"/>
</dbReference>
<evidence type="ECO:0000256" key="6">
    <source>
        <dbReference type="ARBA" id="ARBA00023052"/>
    </source>
</evidence>
<dbReference type="GO" id="GO:0003984">
    <property type="term" value="F:acetolactate synthase activity"/>
    <property type="evidence" value="ECO:0007669"/>
    <property type="project" value="TreeGrafter"/>
</dbReference>
<dbReference type="GO" id="GO:0005948">
    <property type="term" value="C:acetolactate synthase complex"/>
    <property type="evidence" value="ECO:0007669"/>
    <property type="project" value="TreeGrafter"/>
</dbReference>
<evidence type="ECO:0000259" key="9">
    <source>
        <dbReference type="Pfam" id="PF02775"/>
    </source>
</evidence>
<evidence type="ECO:0000259" key="8">
    <source>
        <dbReference type="Pfam" id="PF00205"/>
    </source>
</evidence>
<dbReference type="OrthoDB" id="4494979at2"/>
<feature type="binding site" evidence="7">
    <location>
        <position position="516"/>
    </location>
    <ligand>
        <name>Mg(2+)</name>
        <dbReference type="ChEBI" id="CHEBI:18420"/>
    </ligand>
</feature>